<organism evidence="2 3">
    <name type="scientific">Sporomusa acidovorans (strain ATCC 49682 / DSM 3132 / Mol)</name>
    <dbReference type="NCBI Taxonomy" id="1123286"/>
    <lineage>
        <taxon>Bacteria</taxon>
        <taxon>Bacillati</taxon>
        <taxon>Bacillota</taxon>
        <taxon>Negativicutes</taxon>
        <taxon>Selenomonadales</taxon>
        <taxon>Sporomusaceae</taxon>
        <taxon>Sporomusa</taxon>
    </lineage>
</organism>
<keyword evidence="3" id="KW-1185">Reference proteome</keyword>
<dbReference type="EMBL" id="CP155571">
    <property type="protein sequence ID" value="XFO72130.1"/>
    <property type="molecule type" value="Genomic_DNA"/>
</dbReference>
<sequence length="249" mass="28391">MAMYVYKDVFRKEKVLARNAQKQDKGTRFYCPNLRCDAHMYIRHKEGVSVVHFSAIPSHPHIKGCPHGASNGFNPNNYNEDKFEFGSALSALTMQSQPQRKKETSGEHGSGMVTPKPPRTLHQIYSMCRAYDCADTYNGITIGQMLLDNRSIYMYPKGVFGWRIIEGKCKRPHFYDATKQEIFLTASTDGEEYTFILKFSEEALFKAIKDNIFQNKKYTIVVAGKWSSSGTFNVFCCTLSSKKQLAIIK</sequence>
<reference evidence="2" key="1">
    <citation type="submission" date="2024-05" db="EMBL/GenBank/DDBJ databases">
        <title>Isolation and characterization of Sporomusa carbonis sp. nov., a carboxydotrophic hydrogenogen in the genus of Sporomusa isolated from a charcoal burning pile.</title>
        <authorList>
            <person name="Boeer T."/>
            <person name="Rosenbaum F."/>
            <person name="Eysell L."/>
            <person name="Mueller V."/>
            <person name="Daniel R."/>
            <person name="Poehlein A."/>
        </authorList>
    </citation>
    <scope>NUCLEOTIDE SEQUENCE [LARGE SCALE GENOMIC DNA]</scope>
    <source>
        <strain evidence="2">DSM 3132</strain>
    </source>
</reference>
<evidence type="ECO:0000256" key="1">
    <source>
        <dbReference type="SAM" id="MobiDB-lite"/>
    </source>
</evidence>
<feature type="region of interest" description="Disordered" evidence="1">
    <location>
        <begin position="94"/>
        <end position="116"/>
    </location>
</feature>
<gene>
    <name evidence="2" type="ORF">SPACI_021760</name>
</gene>
<dbReference type="Proteomes" id="UP000216052">
    <property type="component" value="Chromosome"/>
</dbReference>
<proteinExistence type="predicted"/>
<name>A0ABZ3J247_SPOA4</name>
<accession>A0ABZ3J247</accession>
<dbReference type="RefSeq" id="WP_093795256.1">
    <property type="nucleotide sequence ID" value="NZ_CP155571.1"/>
</dbReference>
<evidence type="ECO:0000313" key="3">
    <source>
        <dbReference type="Proteomes" id="UP000216052"/>
    </source>
</evidence>
<protein>
    <submittedName>
        <fullName evidence="2">Uncharacterized protein</fullName>
    </submittedName>
</protein>
<evidence type="ECO:0000313" key="2">
    <source>
        <dbReference type="EMBL" id="XFO72130.1"/>
    </source>
</evidence>